<name>C4IYA9_MAIZE</name>
<evidence type="ECO:0000313" key="1">
    <source>
        <dbReference type="EMBL" id="ACR33909.1"/>
    </source>
</evidence>
<dbReference type="AlphaFoldDB" id="C4IYA9"/>
<reference evidence="1" key="2">
    <citation type="submission" date="2012-06" db="EMBL/GenBank/DDBJ databases">
        <authorList>
            <person name="Yu Y."/>
            <person name="Currie J."/>
            <person name="Lomeli R."/>
            <person name="Angelova A."/>
            <person name="Collura K."/>
            <person name="Wissotski M."/>
            <person name="Campos D."/>
            <person name="Kudrna D."/>
            <person name="Golser W."/>
            <person name="Ashely E."/>
            <person name="Descour A."/>
            <person name="Fernandes J."/>
            <person name="Soderlund C."/>
            <person name="Walbot V."/>
        </authorList>
    </citation>
    <scope>NUCLEOTIDE SEQUENCE</scope>
    <source>
        <strain evidence="1">B73</strain>
    </source>
</reference>
<accession>C4IYA9</accession>
<protein>
    <submittedName>
        <fullName evidence="1">Uncharacterized protein</fullName>
    </submittedName>
</protein>
<reference evidence="1" key="1">
    <citation type="journal article" date="2009" name="PLoS Genet.">
        <title>Sequencing, mapping, and analysis of 27,455 maize full-length cDNAs.</title>
        <authorList>
            <person name="Soderlund C."/>
            <person name="Descour A."/>
            <person name="Kudrna D."/>
            <person name="Bomhoff M."/>
            <person name="Boyd L."/>
            <person name="Currie J."/>
            <person name="Angelova A."/>
            <person name="Collura K."/>
            <person name="Wissotski M."/>
            <person name="Ashley E."/>
            <person name="Morrow D."/>
            <person name="Fernandes J."/>
            <person name="Walbot V."/>
            <person name="Yu Y."/>
        </authorList>
    </citation>
    <scope>NUCLEOTIDE SEQUENCE</scope>
    <source>
        <strain evidence="1">B73</strain>
    </source>
</reference>
<organism evidence="1">
    <name type="scientific">Zea mays</name>
    <name type="common">Maize</name>
    <dbReference type="NCBI Taxonomy" id="4577"/>
    <lineage>
        <taxon>Eukaryota</taxon>
        <taxon>Viridiplantae</taxon>
        <taxon>Streptophyta</taxon>
        <taxon>Embryophyta</taxon>
        <taxon>Tracheophyta</taxon>
        <taxon>Spermatophyta</taxon>
        <taxon>Magnoliopsida</taxon>
        <taxon>Liliopsida</taxon>
        <taxon>Poales</taxon>
        <taxon>Poaceae</taxon>
        <taxon>PACMAD clade</taxon>
        <taxon>Panicoideae</taxon>
        <taxon>Andropogonodae</taxon>
        <taxon>Andropogoneae</taxon>
        <taxon>Tripsacinae</taxon>
        <taxon>Zea</taxon>
    </lineage>
</organism>
<sequence>MPSSTRDLSKQAVKACYKCFKDSFKSQYENSETSAATTVAGTGSSSGSLASGVTCASHLHTTSQVHRARKIWLTVESSGHRRRCALTMWRAGRRLKVNMRQLETLSQEEAKIRNLRAPRTRSTANTWNNQASRMNVSDNLRGEAIYI</sequence>
<proteinExistence type="evidence at transcript level"/>
<dbReference type="EMBL" id="BT083556">
    <property type="protein sequence ID" value="ACR33909.1"/>
    <property type="molecule type" value="mRNA"/>
</dbReference>